<keyword evidence="11" id="KW-1185">Reference proteome</keyword>
<gene>
    <name evidence="10" type="ORF">ISU10_22115</name>
</gene>
<evidence type="ECO:0000256" key="7">
    <source>
        <dbReference type="PROSITE-ProRule" id="PRU10141"/>
    </source>
</evidence>
<keyword evidence="6 7" id="KW-0067">ATP-binding</keyword>
<dbReference type="InterPro" id="IPR008271">
    <property type="entry name" value="Ser/Thr_kinase_AS"/>
</dbReference>
<dbReference type="EMBL" id="JADKPO010000054">
    <property type="protein sequence ID" value="MBF4770478.1"/>
    <property type="molecule type" value="Genomic_DNA"/>
</dbReference>
<reference evidence="10" key="1">
    <citation type="submission" date="2020-11" db="EMBL/GenBank/DDBJ databases">
        <title>Nocardioides cynanchi sp. nov., isolated from soil of rhizosphere of Cynanchum wilfordii.</title>
        <authorList>
            <person name="Lee J.-S."/>
            <person name="Suh M.K."/>
            <person name="Kim J.-S."/>
        </authorList>
    </citation>
    <scope>NUCLEOTIDE SEQUENCE</scope>
    <source>
        <strain evidence="10">KCTC 19276</strain>
    </source>
</reference>
<keyword evidence="8" id="KW-1133">Transmembrane helix</keyword>
<evidence type="ECO:0000313" key="10">
    <source>
        <dbReference type="EMBL" id="MBF4770478.1"/>
    </source>
</evidence>
<organism evidence="10 11">
    <name type="scientific">Nocardioides agariphilus</name>
    <dbReference type="NCBI Taxonomy" id="433664"/>
    <lineage>
        <taxon>Bacteria</taxon>
        <taxon>Bacillati</taxon>
        <taxon>Actinomycetota</taxon>
        <taxon>Actinomycetes</taxon>
        <taxon>Propionibacteriales</taxon>
        <taxon>Nocardioidaceae</taxon>
        <taxon>Nocardioides</taxon>
    </lineage>
</organism>
<dbReference type="RefSeq" id="WP_194698623.1">
    <property type="nucleotide sequence ID" value="NZ_JADKPO010000054.1"/>
</dbReference>
<dbReference type="Gene3D" id="3.30.200.20">
    <property type="entry name" value="Phosphorylase Kinase, domain 1"/>
    <property type="match status" value="1"/>
</dbReference>
<dbReference type="SMART" id="SM00220">
    <property type="entry name" value="S_TKc"/>
    <property type="match status" value="1"/>
</dbReference>
<evidence type="ECO:0000256" key="6">
    <source>
        <dbReference type="ARBA" id="ARBA00022840"/>
    </source>
</evidence>
<keyword evidence="2 10" id="KW-0723">Serine/threonine-protein kinase</keyword>
<evidence type="ECO:0000256" key="8">
    <source>
        <dbReference type="SAM" id="Phobius"/>
    </source>
</evidence>
<feature type="binding site" evidence="7">
    <location>
        <position position="39"/>
    </location>
    <ligand>
        <name>ATP</name>
        <dbReference type="ChEBI" id="CHEBI:30616"/>
    </ligand>
</feature>
<evidence type="ECO:0000259" key="9">
    <source>
        <dbReference type="PROSITE" id="PS50011"/>
    </source>
</evidence>
<feature type="transmembrane region" description="Helical" evidence="8">
    <location>
        <begin position="287"/>
        <end position="313"/>
    </location>
</feature>
<evidence type="ECO:0000256" key="4">
    <source>
        <dbReference type="ARBA" id="ARBA00022741"/>
    </source>
</evidence>
<keyword evidence="5 10" id="KW-0418">Kinase</keyword>
<dbReference type="AlphaFoldDB" id="A0A930VPE4"/>
<keyword evidence="3" id="KW-0808">Transferase</keyword>
<dbReference type="InterPro" id="IPR000719">
    <property type="entry name" value="Prot_kinase_dom"/>
</dbReference>
<evidence type="ECO:0000256" key="5">
    <source>
        <dbReference type="ARBA" id="ARBA00022777"/>
    </source>
</evidence>
<feature type="domain" description="Protein kinase" evidence="9">
    <location>
        <begin position="10"/>
        <end position="317"/>
    </location>
</feature>
<dbReference type="Pfam" id="PF00069">
    <property type="entry name" value="Pkinase"/>
    <property type="match status" value="1"/>
</dbReference>
<keyword evidence="8" id="KW-0812">Transmembrane</keyword>
<dbReference type="PANTHER" id="PTHR43289:SF6">
    <property type="entry name" value="SERINE_THREONINE-PROTEIN KINASE NEKL-3"/>
    <property type="match status" value="1"/>
</dbReference>
<dbReference type="PANTHER" id="PTHR43289">
    <property type="entry name" value="MITOGEN-ACTIVATED PROTEIN KINASE KINASE KINASE 20-RELATED"/>
    <property type="match status" value="1"/>
</dbReference>
<keyword evidence="8" id="KW-0472">Membrane</keyword>
<name>A0A930VPE4_9ACTN</name>
<sequence length="317" mass="33628">MSLPDRLGRLRRVDRLGVGAFSSVWLYRDEELRSDVAVKALADNWAQREDVRERFLEEARILRAADSDHVVRVYDVGEVDATPYFVMTYADRGTVADVLEEGPADLARVVSLMGQAGDGLAVLHAKGVVHRDIKPQNLLLASDGLGRERLMVADLGVAKALIHASGLTDVVGTPAYMAPEQALGGGVDERADVHGLAAVAYHLLTGHVSRDGSVSALTTAALPPPPSTYVPVPPEVDDAILVGLEPDREHRWPDVLSFVAALAAAAPGVQAPSVLMRPPPRRDVARAGVPAALLAALCVVVALATFGASYAVVELLQ</sequence>
<dbReference type="PROSITE" id="PS00108">
    <property type="entry name" value="PROTEIN_KINASE_ST"/>
    <property type="match status" value="1"/>
</dbReference>
<dbReference type="GO" id="GO:0005524">
    <property type="term" value="F:ATP binding"/>
    <property type="evidence" value="ECO:0007669"/>
    <property type="project" value="UniProtKB-UniRule"/>
</dbReference>
<dbReference type="CDD" id="cd14014">
    <property type="entry name" value="STKc_PknB_like"/>
    <property type="match status" value="1"/>
</dbReference>
<dbReference type="EC" id="2.7.11.1" evidence="1"/>
<dbReference type="GO" id="GO:0004674">
    <property type="term" value="F:protein serine/threonine kinase activity"/>
    <property type="evidence" value="ECO:0007669"/>
    <property type="project" value="UniProtKB-KW"/>
</dbReference>
<dbReference type="Proteomes" id="UP000660668">
    <property type="component" value="Unassembled WGS sequence"/>
</dbReference>
<evidence type="ECO:0000256" key="2">
    <source>
        <dbReference type="ARBA" id="ARBA00022527"/>
    </source>
</evidence>
<proteinExistence type="predicted"/>
<evidence type="ECO:0000256" key="1">
    <source>
        <dbReference type="ARBA" id="ARBA00012513"/>
    </source>
</evidence>
<dbReference type="InterPro" id="IPR011009">
    <property type="entry name" value="Kinase-like_dom_sf"/>
</dbReference>
<comment type="caution">
    <text evidence="10">The sequence shown here is derived from an EMBL/GenBank/DDBJ whole genome shotgun (WGS) entry which is preliminary data.</text>
</comment>
<dbReference type="Gene3D" id="1.10.510.10">
    <property type="entry name" value="Transferase(Phosphotransferase) domain 1"/>
    <property type="match status" value="1"/>
</dbReference>
<dbReference type="PROSITE" id="PS50011">
    <property type="entry name" value="PROTEIN_KINASE_DOM"/>
    <property type="match status" value="1"/>
</dbReference>
<dbReference type="InterPro" id="IPR017441">
    <property type="entry name" value="Protein_kinase_ATP_BS"/>
</dbReference>
<evidence type="ECO:0000313" key="11">
    <source>
        <dbReference type="Proteomes" id="UP000660668"/>
    </source>
</evidence>
<dbReference type="PROSITE" id="PS00107">
    <property type="entry name" value="PROTEIN_KINASE_ATP"/>
    <property type="match status" value="1"/>
</dbReference>
<evidence type="ECO:0000256" key="3">
    <source>
        <dbReference type="ARBA" id="ARBA00022679"/>
    </source>
</evidence>
<keyword evidence="4 7" id="KW-0547">Nucleotide-binding</keyword>
<dbReference type="SUPFAM" id="SSF56112">
    <property type="entry name" value="Protein kinase-like (PK-like)"/>
    <property type="match status" value="1"/>
</dbReference>
<protein>
    <recommendedName>
        <fullName evidence="1">non-specific serine/threonine protein kinase</fullName>
        <ecNumber evidence="1">2.7.11.1</ecNumber>
    </recommendedName>
</protein>
<accession>A0A930VPE4</accession>